<gene>
    <name evidence="18" type="primary">gb22519</name>
    <name evidence="18" type="ORF">PR202_gb22519</name>
</gene>
<evidence type="ECO:0000256" key="10">
    <source>
        <dbReference type="ARBA" id="ARBA00022946"/>
    </source>
</evidence>
<evidence type="ECO:0000256" key="2">
    <source>
        <dbReference type="ARBA" id="ARBA00007259"/>
    </source>
</evidence>
<evidence type="ECO:0000313" key="18">
    <source>
        <dbReference type="EMBL" id="GJN33890.1"/>
    </source>
</evidence>
<keyword evidence="12" id="KW-0157">Chromophore</keyword>
<dbReference type="PANTHER" id="PTHR32133">
    <property type="entry name" value="OS07G0120400 PROTEIN"/>
    <property type="match status" value="1"/>
</dbReference>
<dbReference type="InterPro" id="IPR036047">
    <property type="entry name" value="F-box-like_dom_sf"/>
</dbReference>
<comment type="similarity">
    <text evidence="2">Belongs to the light-harvesting chlorophyll a/b-binding (LHC) protein family.</text>
</comment>
<evidence type="ECO:0000256" key="1">
    <source>
        <dbReference type="ARBA" id="ARBA00004454"/>
    </source>
</evidence>
<evidence type="ECO:0000256" key="5">
    <source>
        <dbReference type="ARBA" id="ARBA00022640"/>
    </source>
</evidence>
<keyword evidence="8" id="KW-0602">Photosynthesis</keyword>
<keyword evidence="3" id="KW-0148">Chlorophyll</keyword>
<dbReference type="Proteomes" id="UP001054889">
    <property type="component" value="Unassembled WGS sequence"/>
</dbReference>
<feature type="chain" id="PRO_5043405692" description="Chlorophyll a-b binding protein, chloroplastic" evidence="15">
    <location>
        <begin position="19"/>
        <end position="682"/>
    </location>
</feature>
<keyword evidence="7" id="KW-0479">Metal-binding</keyword>
<dbReference type="FunFam" id="1.10.3460.10:FF:000002">
    <property type="entry name" value="Chlorophyll a-b binding protein, chloroplastic"/>
    <property type="match status" value="1"/>
</dbReference>
<dbReference type="InterPro" id="IPR056594">
    <property type="entry name" value="AT5G49610-like_b-prop"/>
</dbReference>
<protein>
    <recommendedName>
        <fullName evidence="20">Chlorophyll a-b binding protein, chloroplastic</fullName>
    </recommendedName>
</protein>
<keyword evidence="8" id="KW-0603">Photosystem I</keyword>
<dbReference type="GO" id="GO:0009535">
    <property type="term" value="C:chloroplast thylakoid membrane"/>
    <property type="evidence" value="ECO:0007669"/>
    <property type="project" value="UniProtKB-SubCell"/>
</dbReference>
<comment type="subcellular location">
    <subcellularLocation>
        <location evidence="1">Plastid</location>
        <location evidence="1">Chloroplast thylakoid membrane</location>
        <topology evidence="1">Multi-pass membrane protein</topology>
    </subcellularLocation>
</comment>
<reference evidence="18" key="1">
    <citation type="journal article" date="2018" name="DNA Res.">
        <title>Multiple hybrid de novo genome assembly of finger millet, an orphan allotetraploid crop.</title>
        <authorList>
            <person name="Hatakeyama M."/>
            <person name="Aluri S."/>
            <person name="Balachadran M.T."/>
            <person name="Sivarajan S.R."/>
            <person name="Patrignani A."/>
            <person name="Gruter S."/>
            <person name="Poveda L."/>
            <person name="Shimizu-Inatsugi R."/>
            <person name="Baeten J."/>
            <person name="Francoijs K.J."/>
            <person name="Nataraja K.N."/>
            <person name="Reddy Y.A.N."/>
            <person name="Phadnis S."/>
            <person name="Ravikumar R.L."/>
            <person name="Schlapbach R."/>
            <person name="Sreeman S.M."/>
            <person name="Shimizu K.K."/>
        </authorList>
    </citation>
    <scope>NUCLEOTIDE SEQUENCE</scope>
</reference>
<keyword evidence="10" id="KW-0809">Transit peptide</keyword>
<name>A0AAV5FFX2_ELECO</name>
<dbReference type="InterPro" id="IPR001810">
    <property type="entry name" value="F-box_dom"/>
</dbReference>
<dbReference type="GO" id="GO:0016168">
    <property type="term" value="F:chlorophyll binding"/>
    <property type="evidence" value="ECO:0007669"/>
    <property type="project" value="UniProtKB-KW"/>
</dbReference>
<dbReference type="GO" id="GO:0009768">
    <property type="term" value="P:photosynthesis, light harvesting in photosystem I"/>
    <property type="evidence" value="ECO:0007669"/>
    <property type="project" value="UniProtKB-ARBA"/>
</dbReference>
<organism evidence="18 19">
    <name type="scientific">Eleusine coracana subsp. coracana</name>
    <dbReference type="NCBI Taxonomy" id="191504"/>
    <lineage>
        <taxon>Eukaryota</taxon>
        <taxon>Viridiplantae</taxon>
        <taxon>Streptophyta</taxon>
        <taxon>Embryophyta</taxon>
        <taxon>Tracheophyta</taxon>
        <taxon>Spermatophyta</taxon>
        <taxon>Magnoliopsida</taxon>
        <taxon>Liliopsida</taxon>
        <taxon>Poales</taxon>
        <taxon>Poaceae</taxon>
        <taxon>PACMAD clade</taxon>
        <taxon>Chloridoideae</taxon>
        <taxon>Cynodonteae</taxon>
        <taxon>Eleusininae</taxon>
        <taxon>Eleusine</taxon>
    </lineage>
</organism>
<dbReference type="Pfam" id="PF00504">
    <property type="entry name" value="Chloroa_b-bind"/>
    <property type="match status" value="1"/>
</dbReference>
<keyword evidence="4" id="KW-0150">Chloroplast</keyword>
<sequence>MVAGMLSRIQLLVGIVMGVFKSGGPHNPSPSSSTTDDKETLISPRSPPELNDDATAEILLRLSSDEPAYLVRASLVCKTWYQILSDPAFNRRYRKFHGAPPLLGFFHNINYDSRMNPIPHFIPTTTTAIRCSPPVFTLKDWWFLDCRHDRVLMESVGRIIVWDLITNRQKHLPVPRKRYYWEPVTAAVLCAKDGCDHLNCNRDSFLVVSIGNNYTNNFIWARVYSSETNVWSKMIRTTIPQFSFVDMRPSLLVRDAFYFSIENGRQILKYDLGGQCLSIIDGPGEPRGIVVTADDGGLGFASVEGYDLRLWSRQVGIGGVMEWVQCRVIDLGTLLQIPAQLFAIDVIGFAEAARTIFISTDVGIFILNLNSHAARNVGMRGAYHAAVPYTSYYTPVGQLKDIKECLSWLINLATRIQASNVTRPAPPQGAAAVSLKRTGVRANAAKGVSAVCEPLGPDRPIWFPGSTPPAWLDGSLPGDFGFDPLGFGSDPDSLRWFQQAELMHGRWAMLAAVGILVPDVLSHWGFMDPDYSWFDAGSREYFADPWTLFVSQMALMGWVEGRRWADYLNPGCVDIEPKFPNRKVPTPDVGYPGGLFFDWANWGRGSPEPVMVIRTKEIKNGRLAMLAFVGFWFQAVYTGQGPIDNLLAHLADPGHCNIFSIADLQPSRGEEDLISVYVRGHH</sequence>
<dbReference type="AlphaFoldDB" id="A0AAV5FFX2"/>
<dbReference type="PANTHER" id="PTHR32133:SF408">
    <property type="entry name" value="OS07G0120400 PROTEIN"/>
    <property type="match status" value="1"/>
</dbReference>
<keyword evidence="11" id="KW-1133">Transmembrane helix</keyword>
<evidence type="ECO:0000256" key="8">
    <source>
        <dbReference type="ARBA" id="ARBA00022836"/>
    </source>
</evidence>
<feature type="region of interest" description="Disordered" evidence="14">
    <location>
        <begin position="24"/>
        <end position="50"/>
    </location>
</feature>
<feature type="domain" description="F-box" evidence="16">
    <location>
        <begin position="49"/>
        <end position="91"/>
    </location>
</feature>
<keyword evidence="19" id="KW-1185">Reference proteome</keyword>
<evidence type="ECO:0000256" key="4">
    <source>
        <dbReference type="ARBA" id="ARBA00022528"/>
    </source>
</evidence>
<dbReference type="GO" id="GO:0009522">
    <property type="term" value="C:photosystem I"/>
    <property type="evidence" value="ECO:0007669"/>
    <property type="project" value="UniProtKB-KW"/>
</dbReference>
<evidence type="ECO:0000256" key="3">
    <source>
        <dbReference type="ARBA" id="ARBA00022494"/>
    </source>
</evidence>
<dbReference type="Gene3D" id="1.20.1280.50">
    <property type="match status" value="1"/>
</dbReference>
<evidence type="ECO:0000256" key="12">
    <source>
        <dbReference type="ARBA" id="ARBA00022991"/>
    </source>
</evidence>
<keyword evidence="6" id="KW-0812">Transmembrane</keyword>
<keyword evidence="15" id="KW-0732">Signal</keyword>
<dbReference type="Pfam" id="PF00646">
    <property type="entry name" value="F-box"/>
    <property type="match status" value="1"/>
</dbReference>
<evidence type="ECO:0008006" key="20">
    <source>
        <dbReference type="Google" id="ProtNLM"/>
    </source>
</evidence>
<evidence type="ECO:0000259" key="16">
    <source>
        <dbReference type="Pfam" id="PF00646"/>
    </source>
</evidence>
<proteinExistence type="inferred from homology"/>
<feature type="signal peptide" evidence="15">
    <location>
        <begin position="1"/>
        <end position="18"/>
    </location>
</feature>
<evidence type="ECO:0000256" key="13">
    <source>
        <dbReference type="ARBA" id="ARBA00023136"/>
    </source>
</evidence>
<accession>A0AAV5FFX2</accession>
<dbReference type="SUPFAM" id="SSF81383">
    <property type="entry name" value="F-box domain"/>
    <property type="match status" value="1"/>
</dbReference>
<evidence type="ECO:0000256" key="7">
    <source>
        <dbReference type="ARBA" id="ARBA00022723"/>
    </source>
</evidence>
<keyword evidence="13" id="KW-0472">Membrane</keyword>
<evidence type="ECO:0000256" key="15">
    <source>
        <dbReference type="SAM" id="SignalP"/>
    </source>
</evidence>
<reference evidence="18" key="2">
    <citation type="submission" date="2021-12" db="EMBL/GenBank/DDBJ databases">
        <title>Resequencing data analysis of finger millet.</title>
        <authorList>
            <person name="Hatakeyama M."/>
            <person name="Aluri S."/>
            <person name="Balachadran M.T."/>
            <person name="Sivarajan S.R."/>
            <person name="Poveda L."/>
            <person name="Shimizu-Inatsugi R."/>
            <person name="Schlapbach R."/>
            <person name="Sreeman S.M."/>
            <person name="Shimizu K.K."/>
        </authorList>
    </citation>
    <scope>NUCLEOTIDE SEQUENCE</scope>
</reference>
<keyword evidence="5" id="KW-0934">Plastid</keyword>
<dbReference type="GO" id="GO:0046872">
    <property type="term" value="F:metal ion binding"/>
    <property type="evidence" value="ECO:0007669"/>
    <property type="project" value="UniProtKB-KW"/>
</dbReference>
<evidence type="ECO:0000256" key="9">
    <source>
        <dbReference type="ARBA" id="ARBA00022842"/>
    </source>
</evidence>
<feature type="domain" description="F-box protein AT5G49610-like beta-propeller" evidence="17">
    <location>
        <begin position="144"/>
        <end position="377"/>
    </location>
</feature>
<dbReference type="InterPro" id="IPR022796">
    <property type="entry name" value="Chloroa_b-bind"/>
</dbReference>
<dbReference type="Pfam" id="PF23635">
    <property type="entry name" value="Beta-prop_AT5G49610-like"/>
    <property type="match status" value="1"/>
</dbReference>
<evidence type="ECO:0000313" key="19">
    <source>
        <dbReference type="Proteomes" id="UP001054889"/>
    </source>
</evidence>
<keyword evidence="9" id="KW-0460">Magnesium</keyword>
<comment type="caution">
    <text evidence="18">The sequence shown here is derived from an EMBL/GenBank/DDBJ whole genome shotgun (WGS) entry which is preliminary data.</text>
</comment>
<dbReference type="SUPFAM" id="SSF75011">
    <property type="entry name" value="3-carboxy-cis,cis-mucoante lactonizing enzyme"/>
    <property type="match status" value="1"/>
</dbReference>
<dbReference type="Gene3D" id="1.10.3460.10">
    <property type="entry name" value="Chlorophyll a/b binding protein domain"/>
    <property type="match status" value="1"/>
</dbReference>
<dbReference type="EMBL" id="BQKI01000085">
    <property type="protein sequence ID" value="GJN33890.1"/>
    <property type="molecule type" value="Genomic_DNA"/>
</dbReference>
<evidence type="ECO:0000259" key="17">
    <source>
        <dbReference type="Pfam" id="PF23635"/>
    </source>
</evidence>
<evidence type="ECO:0000256" key="11">
    <source>
        <dbReference type="ARBA" id="ARBA00022989"/>
    </source>
</evidence>
<evidence type="ECO:0000256" key="14">
    <source>
        <dbReference type="SAM" id="MobiDB-lite"/>
    </source>
</evidence>
<dbReference type="SUPFAM" id="SSF103511">
    <property type="entry name" value="Chlorophyll a-b binding protein"/>
    <property type="match status" value="1"/>
</dbReference>
<evidence type="ECO:0000256" key="6">
    <source>
        <dbReference type="ARBA" id="ARBA00022692"/>
    </source>
</evidence>